<proteinExistence type="predicted"/>
<accession>A0A4P8IJP0</accession>
<dbReference type="InterPro" id="IPR021301">
    <property type="entry name" value="DUF2779"/>
</dbReference>
<organism evidence="2 3">
    <name type="scientific">Trinickia violacea</name>
    <dbReference type="NCBI Taxonomy" id="2571746"/>
    <lineage>
        <taxon>Bacteria</taxon>
        <taxon>Pseudomonadati</taxon>
        <taxon>Pseudomonadota</taxon>
        <taxon>Betaproteobacteria</taxon>
        <taxon>Burkholderiales</taxon>
        <taxon>Burkholderiaceae</taxon>
        <taxon>Trinickia</taxon>
    </lineage>
</organism>
<feature type="domain" description="DUF2779" evidence="1">
    <location>
        <begin position="300"/>
        <end position="423"/>
    </location>
</feature>
<sequence length="499" mass="55679">MRTLSKSKLIAFRQCPNRLWLELHRSELCEDSDATQVSFQVGHEVGEIARRLYDSKQNGVLIDAQQEGFDSAFACSRALLGTAQPIFEAGYSAGGALAFADVMLPEGTPGMRSWRMIEVKSTTRVKDYQRDDVAIQAFVARSAGVPLSSVAVAHIDSGWTYPGAQDYEGLLTEHDLTDDAFARTDEVQGWIANAHAVARQAREPDRQTGQHCLDPYECGFLGYCQSGEPQPEYPVQWLPRVGTKPLKSLIEDGFADMREVPDDLLNERQLRVKSHALSGRTFFDAAGAIADLAGHKLPAYFLDFETIQFAVPIWKGTRPYQQIPFQFSAHRLSRTGKLEHQAFLDVSGDDPSRAFAQALIAGCGECGPVFVYNAGFETTRIRELADRFPRLATSLLAIRDRIVDLLPIAQDRYYHPSQQGSWSIKRVLPAVAPDLRYDALDEVQDGGMAMRAYQEAIHPGTARARKEQIEQQLLDYCGLDTFAMVRLWQFLAGCHDLEL</sequence>
<dbReference type="AlphaFoldDB" id="A0A4P8IJP0"/>
<name>A0A4P8IJP0_9BURK</name>
<evidence type="ECO:0000313" key="3">
    <source>
        <dbReference type="Proteomes" id="UP000298656"/>
    </source>
</evidence>
<dbReference type="KEGG" id="tvl:FAZ95_00970"/>
<dbReference type="RefSeq" id="WP_137330719.1">
    <property type="nucleotide sequence ID" value="NZ_CP040077.1"/>
</dbReference>
<dbReference type="EMBL" id="CP040077">
    <property type="protein sequence ID" value="QCP47877.1"/>
    <property type="molecule type" value="Genomic_DNA"/>
</dbReference>
<dbReference type="Proteomes" id="UP000298656">
    <property type="component" value="Chromosome 1"/>
</dbReference>
<evidence type="ECO:0000259" key="1">
    <source>
        <dbReference type="Pfam" id="PF11074"/>
    </source>
</evidence>
<keyword evidence="3" id="KW-1185">Reference proteome</keyword>
<dbReference type="Pfam" id="PF11074">
    <property type="entry name" value="DUF2779"/>
    <property type="match status" value="1"/>
</dbReference>
<reference evidence="2 3" key="1">
    <citation type="submission" date="2019-05" db="EMBL/GenBank/DDBJ databases">
        <title>Burkholderia sp. DHOD12, isolated from subtropical forest soil.</title>
        <authorList>
            <person name="Gao Z.-H."/>
            <person name="Qiu L.-H."/>
        </authorList>
    </citation>
    <scope>NUCLEOTIDE SEQUENCE [LARGE SCALE GENOMIC DNA]</scope>
    <source>
        <strain evidence="2 3">DHOD12</strain>
    </source>
</reference>
<evidence type="ECO:0000313" key="2">
    <source>
        <dbReference type="EMBL" id="QCP47877.1"/>
    </source>
</evidence>
<dbReference type="OrthoDB" id="9783873at2"/>
<protein>
    <submittedName>
        <fullName evidence="2">DUF2779 domain-containing protein</fullName>
    </submittedName>
</protein>
<gene>
    <name evidence="2" type="ORF">FAZ95_00970</name>
</gene>